<reference evidence="1 2" key="1">
    <citation type="submission" date="2017-09" db="EMBL/GenBank/DDBJ databases">
        <authorList>
            <person name="Ehlers B."/>
            <person name="Leendertz F.H."/>
        </authorList>
    </citation>
    <scope>NUCLEOTIDE SEQUENCE [LARGE SCALE GENOMIC DNA]</scope>
    <source>
        <strain evidence="1 2">DSM 18289</strain>
    </source>
</reference>
<dbReference type="InterPro" id="IPR007375">
    <property type="entry name" value="SoxG"/>
</dbReference>
<protein>
    <submittedName>
        <fullName evidence="1">Sarcosine oxidase subunit gamma</fullName>
    </submittedName>
</protein>
<dbReference type="AlphaFoldDB" id="A0A285NDB9"/>
<proteinExistence type="predicted"/>
<dbReference type="Gene3D" id="3.30.70.1520">
    <property type="entry name" value="Heterotetrameric sarcosine oxidase"/>
    <property type="match status" value="1"/>
</dbReference>
<dbReference type="InterPro" id="IPR027266">
    <property type="entry name" value="TrmE/GcvT-like"/>
</dbReference>
<dbReference type="Pfam" id="PF04268">
    <property type="entry name" value="SoxG"/>
    <property type="match status" value="1"/>
</dbReference>
<dbReference type="EMBL" id="OBEL01000001">
    <property type="protein sequence ID" value="SNZ07482.1"/>
    <property type="molecule type" value="Genomic_DNA"/>
</dbReference>
<dbReference type="RefSeq" id="WP_170955951.1">
    <property type="nucleotide sequence ID" value="NZ_OBEL01000001.1"/>
</dbReference>
<evidence type="ECO:0000313" key="1">
    <source>
        <dbReference type="EMBL" id="SNZ07482.1"/>
    </source>
</evidence>
<evidence type="ECO:0000313" key="2">
    <source>
        <dbReference type="Proteomes" id="UP000219439"/>
    </source>
</evidence>
<accession>A0A285NDB9</accession>
<keyword evidence="2" id="KW-1185">Reference proteome</keyword>
<name>A0A285NDB9_9HYPH</name>
<dbReference type="SUPFAM" id="SSF103025">
    <property type="entry name" value="Folate-binding domain"/>
    <property type="match status" value="1"/>
</dbReference>
<dbReference type="Proteomes" id="UP000219439">
    <property type="component" value="Unassembled WGS sequence"/>
</dbReference>
<gene>
    <name evidence="1" type="ORF">SAMN06265368_1008</name>
</gene>
<dbReference type="Gene3D" id="3.30.1360.120">
    <property type="entry name" value="Probable tRNA modification gtpase trme, domain 1"/>
    <property type="match status" value="1"/>
</dbReference>
<sequence>MAEQIQEITLEARSPLTDLAARMANASSDQVKLTEVPFRTQLTLRGNADEKAFADGVKRALGVALPIKANTANSKGEIDILWMGPDEWLILAPEGEATRLMSTLKVMLSDQFIALVDISDNRTMLTLSGSASWDVLNKGAHLDFHPRSWKKGMIAQSTYGRAQVIFWQSGNEPEFRLLVRNSFAEYLATFLMDAMAEFAN</sequence>
<organism evidence="1 2">
    <name type="scientific">Cohaesibacter gelatinilyticus</name>
    <dbReference type="NCBI Taxonomy" id="372072"/>
    <lineage>
        <taxon>Bacteria</taxon>
        <taxon>Pseudomonadati</taxon>
        <taxon>Pseudomonadota</taxon>
        <taxon>Alphaproteobacteria</taxon>
        <taxon>Hyphomicrobiales</taxon>
        <taxon>Cohaesibacteraceae</taxon>
    </lineage>
</organism>